<reference evidence="1 2" key="1">
    <citation type="submission" date="2019-07" db="EMBL/GenBank/DDBJ databases">
        <title>De Novo Assembly of kiwifruit Actinidia rufa.</title>
        <authorList>
            <person name="Sugita-Konishi S."/>
            <person name="Sato K."/>
            <person name="Mori E."/>
            <person name="Abe Y."/>
            <person name="Kisaki G."/>
            <person name="Hamano K."/>
            <person name="Suezawa K."/>
            <person name="Otani M."/>
            <person name="Fukuda T."/>
            <person name="Manabe T."/>
            <person name="Gomi K."/>
            <person name="Tabuchi M."/>
            <person name="Akimitsu K."/>
            <person name="Kataoka I."/>
        </authorList>
    </citation>
    <scope>NUCLEOTIDE SEQUENCE [LARGE SCALE GENOMIC DNA]</scope>
    <source>
        <strain evidence="2">cv. Fuchu</strain>
    </source>
</reference>
<dbReference type="OrthoDB" id="188042at2759"/>
<dbReference type="PANTHER" id="PTHR48152:SF3">
    <property type="entry name" value="DUF946 FAMILY PROTEIN (DUF946)"/>
    <property type="match status" value="1"/>
</dbReference>
<name>A0A7J0HFC0_9ERIC</name>
<dbReference type="PANTHER" id="PTHR48152">
    <property type="entry name" value="F1C9.34 PROTEIN"/>
    <property type="match status" value="1"/>
</dbReference>
<keyword evidence="2" id="KW-1185">Reference proteome</keyword>
<sequence>MGLFYTRKGKNPSLFLSILCARSTLPQDGSKRTVPIVGPPAKAKVEIIDVPLDKIGEHGDWEHVKLRISNFNGKLKTVYFSQHSGRTWVSTSGLEFMGGNKAVTYSSLHSHALFPKSGLVLEGNSGIGIRMDTARACKGQTVNTRERFLVVVSEFLGISGG</sequence>
<dbReference type="InterPro" id="IPR009291">
    <property type="entry name" value="Vps62"/>
</dbReference>
<accession>A0A7J0HFC0</accession>
<dbReference type="EMBL" id="BJWL01000029">
    <property type="protein sequence ID" value="GFZ21826.1"/>
    <property type="molecule type" value="Genomic_DNA"/>
</dbReference>
<comment type="caution">
    <text evidence="1">The sequence shown here is derived from an EMBL/GenBank/DDBJ whole genome shotgun (WGS) entry which is preliminary data.</text>
</comment>
<dbReference type="AlphaFoldDB" id="A0A7J0HFC0"/>
<dbReference type="Pfam" id="PF06101">
    <property type="entry name" value="Vps62"/>
    <property type="match status" value="1"/>
</dbReference>
<evidence type="ECO:0000313" key="2">
    <source>
        <dbReference type="Proteomes" id="UP000585474"/>
    </source>
</evidence>
<proteinExistence type="predicted"/>
<dbReference type="Proteomes" id="UP000585474">
    <property type="component" value="Unassembled WGS sequence"/>
</dbReference>
<organism evidence="1 2">
    <name type="scientific">Actinidia rufa</name>
    <dbReference type="NCBI Taxonomy" id="165716"/>
    <lineage>
        <taxon>Eukaryota</taxon>
        <taxon>Viridiplantae</taxon>
        <taxon>Streptophyta</taxon>
        <taxon>Embryophyta</taxon>
        <taxon>Tracheophyta</taxon>
        <taxon>Spermatophyta</taxon>
        <taxon>Magnoliopsida</taxon>
        <taxon>eudicotyledons</taxon>
        <taxon>Gunneridae</taxon>
        <taxon>Pentapetalae</taxon>
        <taxon>asterids</taxon>
        <taxon>Ericales</taxon>
        <taxon>Actinidiaceae</taxon>
        <taxon>Actinidia</taxon>
    </lineage>
</organism>
<protein>
    <submittedName>
        <fullName evidence="1">Uncharacterized protein</fullName>
    </submittedName>
</protein>
<gene>
    <name evidence="1" type="ORF">Acr_29g0009880</name>
</gene>
<evidence type="ECO:0000313" key="1">
    <source>
        <dbReference type="EMBL" id="GFZ21826.1"/>
    </source>
</evidence>